<accession>A0A7U1HSK3</accession>
<protein>
    <submittedName>
        <fullName evidence="3">Uncharacterized protein</fullName>
    </submittedName>
</protein>
<evidence type="ECO:0000256" key="1">
    <source>
        <dbReference type="SAM" id="Phobius"/>
    </source>
</evidence>
<sequence length="43" mass="5064">MMKIISDMILCIFLNYHIICVFSAAQIRFPAKSESKDMNRRDI</sequence>
<dbReference type="EMBL" id="MW390552">
    <property type="protein sequence ID" value="QQZ48456.1"/>
    <property type="molecule type" value="Genomic_DNA"/>
</dbReference>
<keyword evidence="1" id="KW-0812">Transmembrane</keyword>
<evidence type="ECO:0000313" key="2">
    <source>
        <dbReference type="EMBL" id="QQZ48259.1"/>
    </source>
</evidence>
<feature type="transmembrane region" description="Helical" evidence="1">
    <location>
        <begin position="12"/>
        <end position="31"/>
    </location>
</feature>
<keyword evidence="1" id="KW-1133">Transmembrane helix</keyword>
<evidence type="ECO:0000313" key="3">
    <source>
        <dbReference type="EMBL" id="QQZ48456.1"/>
    </source>
</evidence>
<keyword evidence="1" id="KW-0472">Membrane</keyword>
<geneLocation type="plasmid" evidence="2">
    <name>pESBL3311-IncR</name>
</geneLocation>
<geneLocation type="plasmid" evidence="3">
    <name>pESBL3312-IncR</name>
</geneLocation>
<proteinExistence type="predicted"/>
<reference evidence="3" key="1">
    <citation type="journal article" date="2021" name="Sci. Rep.">
        <title>Antibiotic resistance plasmid composition and architecture in Escherichia coli isolates from meat.</title>
        <authorList>
            <person name="Darphorn T.S."/>
            <person name="Bel K."/>
            <person name="Koenders-van Sint Anneland B.B."/>
            <person name="Brul S."/>
            <person name="Ter Kuile B.H."/>
        </authorList>
    </citation>
    <scope>NUCLEOTIDE SEQUENCE</scope>
    <source>
        <strain evidence="2">ESBL3311</strain>
        <strain evidence="3">ESBL3312</strain>
        <plasmid evidence="2">pESBL3311-IncR</plasmid>
        <plasmid evidence="3">pESBL3312-IncR</plasmid>
    </source>
</reference>
<dbReference type="EMBL" id="MW390549">
    <property type="protein sequence ID" value="QQZ48259.1"/>
    <property type="molecule type" value="Genomic_DNA"/>
</dbReference>
<organism evidence="3">
    <name type="scientific">Escherichia coli</name>
    <dbReference type="NCBI Taxonomy" id="562"/>
    <lineage>
        <taxon>Bacteria</taxon>
        <taxon>Pseudomonadati</taxon>
        <taxon>Pseudomonadota</taxon>
        <taxon>Gammaproteobacteria</taxon>
        <taxon>Enterobacterales</taxon>
        <taxon>Enterobacteriaceae</taxon>
        <taxon>Escherichia</taxon>
    </lineage>
</organism>
<keyword evidence="3" id="KW-0614">Plasmid</keyword>
<dbReference type="AlphaFoldDB" id="A0A7U1HSK3"/>
<name>A0A7U1HSK3_ECOLX</name>